<keyword evidence="2 5" id="KW-0533">Nickel</keyword>
<dbReference type="InterPro" id="IPR020538">
    <property type="entry name" value="Hydgase_Ni_incorp_HypA/HybF_CS"/>
</dbReference>
<dbReference type="PROSITE" id="PS01249">
    <property type="entry name" value="HYPA"/>
    <property type="match status" value="1"/>
</dbReference>
<dbReference type="Proteomes" id="UP000198426">
    <property type="component" value="Unassembled WGS sequence"/>
</dbReference>
<feature type="binding site" evidence="5">
    <location>
        <position position="76"/>
    </location>
    <ligand>
        <name>Zn(2+)</name>
        <dbReference type="ChEBI" id="CHEBI:29105"/>
    </ligand>
</feature>
<dbReference type="GO" id="GO:0008270">
    <property type="term" value="F:zinc ion binding"/>
    <property type="evidence" value="ECO:0007669"/>
    <property type="project" value="UniProtKB-UniRule"/>
</dbReference>
<proteinExistence type="inferred from homology"/>
<evidence type="ECO:0000256" key="1">
    <source>
        <dbReference type="ARBA" id="ARBA00010748"/>
    </source>
</evidence>
<protein>
    <recommendedName>
        <fullName evidence="5">Hydrogenase maturation factor HypA</fullName>
    </recommendedName>
</protein>
<dbReference type="OrthoDB" id="288014at2"/>
<dbReference type="GO" id="GO:0051604">
    <property type="term" value="P:protein maturation"/>
    <property type="evidence" value="ECO:0007669"/>
    <property type="project" value="InterPro"/>
</dbReference>
<dbReference type="PIRSF" id="PIRSF004761">
    <property type="entry name" value="Hydrgn_mat_HypA"/>
    <property type="match status" value="1"/>
</dbReference>
<dbReference type="NCBIfam" id="TIGR00100">
    <property type="entry name" value="hypA"/>
    <property type="match status" value="1"/>
</dbReference>
<dbReference type="HAMAP" id="MF_00213">
    <property type="entry name" value="HypA_HybF"/>
    <property type="match status" value="1"/>
</dbReference>
<keyword evidence="3 5" id="KW-0479">Metal-binding</keyword>
<evidence type="ECO:0000256" key="5">
    <source>
        <dbReference type="HAMAP-Rule" id="MF_00213"/>
    </source>
</evidence>
<dbReference type="GO" id="GO:0016151">
    <property type="term" value="F:nickel cation binding"/>
    <property type="evidence" value="ECO:0007669"/>
    <property type="project" value="UniProtKB-UniRule"/>
</dbReference>
<feature type="binding site" evidence="5">
    <location>
        <position position="89"/>
    </location>
    <ligand>
        <name>Zn(2+)</name>
        <dbReference type="ChEBI" id="CHEBI:29105"/>
    </ligand>
</feature>
<dbReference type="PANTHER" id="PTHR34535">
    <property type="entry name" value="HYDROGENASE MATURATION FACTOR HYPA"/>
    <property type="match status" value="1"/>
</dbReference>
<name>A0A239K348_9RHOB</name>
<accession>A0A239K348</accession>
<dbReference type="PANTHER" id="PTHR34535:SF3">
    <property type="entry name" value="HYDROGENASE MATURATION FACTOR HYPA"/>
    <property type="match status" value="1"/>
</dbReference>
<keyword evidence="7" id="KW-1185">Reference proteome</keyword>
<reference evidence="6 7" key="1">
    <citation type="submission" date="2017-06" db="EMBL/GenBank/DDBJ databases">
        <authorList>
            <person name="Kim H.J."/>
            <person name="Triplett B.A."/>
        </authorList>
    </citation>
    <scope>NUCLEOTIDE SEQUENCE [LARGE SCALE GENOMIC DNA]</scope>
    <source>
        <strain evidence="6 7">DSM 29339</strain>
    </source>
</reference>
<feature type="binding site" evidence="5">
    <location>
        <position position="2"/>
    </location>
    <ligand>
        <name>Ni(2+)</name>
        <dbReference type="ChEBI" id="CHEBI:49786"/>
    </ligand>
</feature>
<dbReference type="Pfam" id="PF01155">
    <property type="entry name" value="HypA"/>
    <property type="match status" value="1"/>
</dbReference>
<dbReference type="AlphaFoldDB" id="A0A239K348"/>
<sequence length="127" mass="13613">MHEVAICRALVEQLEAVARDNGAARVTGLTLRIGPLSGVVPELLASAFPVAAAGSLAEGARLSIDTAPLRIWCPDCKLECEAEINRLACVRCGTWRTELRSGDELLLSSVVVEDDPPAREPREEAHV</sequence>
<dbReference type="InterPro" id="IPR000688">
    <property type="entry name" value="HypA/HybF"/>
</dbReference>
<dbReference type="EMBL" id="FZOY01000006">
    <property type="protein sequence ID" value="SNT12481.1"/>
    <property type="molecule type" value="Genomic_DNA"/>
</dbReference>
<evidence type="ECO:0000256" key="3">
    <source>
        <dbReference type="ARBA" id="ARBA00022723"/>
    </source>
</evidence>
<feature type="binding site" evidence="5">
    <location>
        <position position="73"/>
    </location>
    <ligand>
        <name>Zn(2+)</name>
        <dbReference type="ChEBI" id="CHEBI:29105"/>
    </ligand>
</feature>
<dbReference type="RefSeq" id="WP_089234147.1">
    <property type="nucleotide sequence ID" value="NZ_FZOY01000006.1"/>
</dbReference>
<evidence type="ECO:0000256" key="4">
    <source>
        <dbReference type="ARBA" id="ARBA00022833"/>
    </source>
</evidence>
<gene>
    <name evidence="5" type="primary">hypA</name>
    <name evidence="6" type="ORF">SAMN05421757_106216</name>
</gene>
<comment type="function">
    <text evidence="5">Involved in the maturation of [NiFe] hydrogenases. Required for nickel insertion into the metal center of the hydrogenase.</text>
</comment>
<evidence type="ECO:0000256" key="2">
    <source>
        <dbReference type="ARBA" id="ARBA00022596"/>
    </source>
</evidence>
<evidence type="ECO:0000313" key="6">
    <source>
        <dbReference type="EMBL" id="SNT12481.1"/>
    </source>
</evidence>
<keyword evidence="4 5" id="KW-0862">Zinc</keyword>
<organism evidence="6 7">
    <name type="scientific">Tropicimonas sediminicola</name>
    <dbReference type="NCBI Taxonomy" id="1031541"/>
    <lineage>
        <taxon>Bacteria</taxon>
        <taxon>Pseudomonadati</taxon>
        <taxon>Pseudomonadota</taxon>
        <taxon>Alphaproteobacteria</taxon>
        <taxon>Rhodobacterales</taxon>
        <taxon>Roseobacteraceae</taxon>
        <taxon>Tropicimonas</taxon>
    </lineage>
</organism>
<dbReference type="Gene3D" id="3.30.2320.80">
    <property type="match status" value="1"/>
</dbReference>
<feature type="binding site" evidence="5">
    <location>
        <position position="92"/>
    </location>
    <ligand>
        <name>Zn(2+)</name>
        <dbReference type="ChEBI" id="CHEBI:29105"/>
    </ligand>
</feature>
<evidence type="ECO:0000313" key="7">
    <source>
        <dbReference type="Proteomes" id="UP000198426"/>
    </source>
</evidence>
<comment type="similarity">
    <text evidence="1 5">Belongs to the HypA/HybF family.</text>
</comment>